<dbReference type="PROSITE" id="PS50020">
    <property type="entry name" value="WW_DOMAIN_2"/>
    <property type="match status" value="1"/>
</dbReference>
<dbReference type="AlphaFoldDB" id="A0A7I4YGU0"/>
<feature type="domain" description="FERM" evidence="3">
    <location>
        <begin position="205"/>
        <end position="540"/>
    </location>
</feature>
<evidence type="ECO:0000259" key="3">
    <source>
        <dbReference type="PROSITE" id="PS50057"/>
    </source>
</evidence>
<dbReference type="InterPro" id="IPR036034">
    <property type="entry name" value="PDZ_sf"/>
</dbReference>
<dbReference type="Gene3D" id="3.10.20.90">
    <property type="entry name" value="Phosphatidylinositol 3-kinase Catalytic Subunit, Chain A, domain 1"/>
    <property type="match status" value="1"/>
</dbReference>
<feature type="domain" description="WW" evidence="2">
    <location>
        <begin position="49"/>
        <end position="82"/>
    </location>
</feature>
<evidence type="ECO:0000313" key="6">
    <source>
        <dbReference type="WBParaSite" id="HCON_00090270-00001"/>
    </source>
</evidence>
<dbReference type="InterPro" id="IPR000299">
    <property type="entry name" value="FERM_domain"/>
</dbReference>
<dbReference type="CDD" id="cd00201">
    <property type="entry name" value="WW"/>
    <property type="match status" value="1"/>
</dbReference>
<dbReference type="Pfam" id="PF21989">
    <property type="entry name" value="RA_2"/>
    <property type="match status" value="1"/>
</dbReference>
<dbReference type="SMART" id="SM00295">
    <property type="entry name" value="B41"/>
    <property type="match status" value="1"/>
</dbReference>
<organism evidence="5 6">
    <name type="scientific">Haemonchus contortus</name>
    <name type="common">Barber pole worm</name>
    <dbReference type="NCBI Taxonomy" id="6289"/>
    <lineage>
        <taxon>Eukaryota</taxon>
        <taxon>Metazoa</taxon>
        <taxon>Ecdysozoa</taxon>
        <taxon>Nematoda</taxon>
        <taxon>Chromadorea</taxon>
        <taxon>Rhabditida</taxon>
        <taxon>Rhabditina</taxon>
        <taxon>Rhabditomorpha</taxon>
        <taxon>Strongyloidea</taxon>
        <taxon>Trichostrongylidae</taxon>
        <taxon>Haemonchus</taxon>
    </lineage>
</organism>
<dbReference type="InterPro" id="IPR019749">
    <property type="entry name" value="Band_41_domain"/>
</dbReference>
<keyword evidence="5" id="KW-1185">Reference proteome</keyword>
<dbReference type="InterPro" id="IPR036020">
    <property type="entry name" value="WW_dom_sf"/>
</dbReference>
<dbReference type="SUPFAM" id="SSF50156">
    <property type="entry name" value="PDZ domain-like"/>
    <property type="match status" value="1"/>
</dbReference>
<name>A0A7I4YGU0_HAECO</name>
<dbReference type="Gene3D" id="2.20.70.10">
    <property type="match status" value="1"/>
</dbReference>
<dbReference type="Pfam" id="PF00595">
    <property type="entry name" value="PDZ"/>
    <property type="match status" value="1"/>
</dbReference>
<dbReference type="Proteomes" id="UP000025227">
    <property type="component" value="Unplaced"/>
</dbReference>
<accession>A0A7I4YGU0</accession>
<dbReference type="InterPro" id="IPR001202">
    <property type="entry name" value="WW_dom"/>
</dbReference>
<feature type="region of interest" description="Disordered" evidence="1">
    <location>
        <begin position="600"/>
        <end position="632"/>
    </location>
</feature>
<dbReference type="PROSITE" id="PS50057">
    <property type="entry name" value="FERM_3"/>
    <property type="match status" value="1"/>
</dbReference>
<dbReference type="InterPro" id="IPR029071">
    <property type="entry name" value="Ubiquitin-like_domsf"/>
</dbReference>
<proteinExistence type="predicted"/>
<reference evidence="6" key="1">
    <citation type="submission" date="2020-12" db="UniProtKB">
        <authorList>
            <consortium name="WormBaseParasite"/>
        </authorList>
    </citation>
    <scope>IDENTIFICATION</scope>
    <source>
        <strain evidence="6">MHco3</strain>
    </source>
</reference>
<dbReference type="SMART" id="SM00456">
    <property type="entry name" value="WW"/>
    <property type="match status" value="1"/>
</dbReference>
<dbReference type="SMART" id="SM00228">
    <property type="entry name" value="PDZ"/>
    <property type="match status" value="1"/>
</dbReference>
<dbReference type="PANTHER" id="PTHR46221">
    <property type="entry name" value="FERM AND PDZ DOMAIN-CONTAINING PROTEIN FAMILY MEMBER"/>
    <property type="match status" value="1"/>
</dbReference>
<dbReference type="OrthoDB" id="5859304at2759"/>
<dbReference type="PROSITE" id="PS01159">
    <property type="entry name" value="WW_DOMAIN_1"/>
    <property type="match status" value="1"/>
</dbReference>
<dbReference type="SUPFAM" id="SSF51045">
    <property type="entry name" value="WW domain"/>
    <property type="match status" value="1"/>
</dbReference>
<evidence type="ECO:0000259" key="2">
    <source>
        <dbReference type="PROSITE" id="PS50020"/>
    </source>
</evidence>
<dbReference type="PANTHER" id="PTHR46221:SF3">
    <property type="entry name" value="FERM AND PDZ DOMAIN-CONTAINING PROTEIN 4"/>
    <property type="match status" value="1"/>
</dbReference>
<evidence type="ECO:0000256" key="1">
    <source>
        <dbReference type="SAM" id="MobiDB-lite"/>
    </source>
</evidence>
<dbReference type="SUPFAM" id="SSF47031">
    <property type="entry name" value="Second domain of FERM"/>
    <property type="match status" value="1"/>
</dbReference>
<dbReference type="WBParaSite" id="HCON_00090270-00001">
    <property type="protein sequence ID" value="HCON_00090270-00001"/>
    <property type="gene ID" value="HCON_00090270"/>
</dbReference>
<dbReference type="Pfam" id="PF00397">
    <property type="entry name" value="WW"/>
    <property type="match status" value="1"/>
</dbReference>
<dbReference type="Gene3D" id="1.20.80.10">
    <property type="match status" value="1"/>
</dbReference>
<dbReference type="Pfam" id="PF00373">
    <property type="entry name" value="FERM_M"/>
    <property type="match status" value="1"/>
</dbReference>
<sequence>MIKSRSLNFPCSQTQRISCSGSVDEIRALIHTTRSSHWEPPWASWRCRLGLPYGWEQARDDAGNVYYIDHINRTTTYNDPRDTAAPEGPRTVKLQRRPEIGYGFVAAGQHPTIIQFVSTEGPSDGLLFANDQILAVNGQDVRHESKDNVVALVRSATDVLELTVEQLPSRPRSSARRSCRVRFTDRVLVASMPDATPDFPPPLPNALRVYLENGQTRSFRYDDSTTVKDVINSIVSKLQLRAKQHFALAVEYSLGARSSRVSLLRPETKISTIVGMPNSDHIRCVFRFAFIPKNIEALWTEDPRALDYYYQQCTADVVRGRYAFEMRYEACVRLAALHMQQVAIESNLLKENNTVSLTRLECEYGLHSFLPSILLENVKRREIHKHVRYYLRRDSVKLAEGLLKQGRRCDEQSFLSLRVSDASVSLRVRYLDLLSHLPSFGGRGFSVTFKESQIDMIMQIDPHIGLLVRHPGKTGRPTISIDYDLIDRLVVRRDSEISSLISIRLKSSPDQGLEFLVDKDDIDDLVGYIRGYHFLHCDRQLDCDFDESLPPQIQPPTDPPPYSAVHKVIPCGWNYSSDITSSDQSFDLTSEPPPYELANSFAEPLAEKTTVSPSPKSDKSRSPPPSRRNSDVAKKLLKATDSLLTKNCQKLQKKEICSPLVPRSARLLDSVSDSSDADDSSWSSPIRSPFIDSAIRKIMNGPSDGSVFDSGRRESIETLMSNVNSQQPPNLETLILFYQDSNGVKNDKNGSAKIAQVAQVVKENGASATISQGVDRNIVAPMASIEEEMSISQITAAS</sequence>
<protein>
    <submittedName>
        <fullName evidence="6">HECT-type E3 ubiquitin transferase</fullName>
    </submittedName>
</protein>
<dbReference type="OMA" id="MLMQVEP"/>
<evidence type="ECO:0000259" key="4">
    <source>
        <dbReference type="PROSITE" id="PS50106"/>
    </source>
</evidence>
<dbReference type="InterPro" id="IPR035963">
    <property type="entry name" value="FERM_2"/>
</dbReference>
<feature type="domain" description="PDZ" evidence="4">
    <location>
        <begin position="91"/>
        <end position="168"/>
    </location>
</feature>
<dbReference type="SUPFAM" id="SSF54236">
    <property type="entry name" value="Ubiquitin-like"/>
    <property type="match status" value="1"/>
</dbReference>
<dbReference type="InterPro" id="IPR019748">
    <property type="entry name" value="FERM_central"/>
</dbReference>
<dbReference type="InterPro" id="IPR014352">
    <property type="entry name" value="FERM/acyl-CoA-bd_prot_sf"/>
</dbReference>
<evidence type="ECO:0000313" key="5">
    <source>
        <dbReference type="Proteomes" id="UP000025227"/>
    </source>
</evidence>
<dbReference type="CDD" id="cd14473">
    <property type="entry name" value="FERM_B-lobe"/>
    <property type="match status" value="1"/>
</dbReference>
<dbReference type="PROSITE" id="PS50106">
    <property type="entry name" value="PDZ"/>
    <property type="match status" value="1"/>
</dbReference>
<dbReference type="Gene3D" id="2.30.42.10">
    <property type="match status" value="1"/>
</dbReference>
<dbReference type="InterPro" id="IPR001478">
    <property type="entry name" value="PDZ"/>
</dbReference>